<dbReference type="EMBL" id="KN846982">
    <property type="protein sequence ID" value="KIW97162.1"/>
    <property type="molecule type" value="Genomic_DNA"/>
</dbReference>
<proteinExistence type="predicted"/>
<feature type="region of interest" description="Disordered" evidence="1">
    <location>
        <begin position="704"/>
        <end position="774"/>
    </location>
</feature>
<protein>
    <submittedName>
        <fullName evidence="2">Uncharacterized protein</fullName>
    </submittedName>
</protein>
<dbReference type="VEuPathDB" id="FungiDB:Z519_02554"/>
<feature type="compositionally biased region" description="Basic and acidic residues" evidence="1">
    <location>
        <begin position="37"/>
        <end position="66"/>
    </location>
</feature>
<sequence length="774" mass="85918">MPDSPSKPSPTKPIHEFFRPYLKSTVPAKRPSPSTRGPEEVEPSRRDEVKPRTPKAKERAIKDHAIRTPPSSGLPPASAPGSRSSLSIRSRCSPSKDPIEPPSTYKQASIFAAHSQEDEPLQGKANGFSFTDLPSSTQAVVKDGKVIEILDSDEELESLEDLFARGPGRHKALLSSAAEDEAKVETERLRLLNLFTSGRSVPLVGKDKLRALYAREKAHKFDISALVGDHLDDEEIEKNVRKARADIDAATKAAEADSNPKLDKTLLAALATTEDGEHGVVRLLDAVDRTEALATDPVFLFFGVNGLNDWRDEDPIEHPFPKGAIPEHLWREGDNDSRSRAYVSGYMADLAAKRLISDDALKWTFENVIREQQDDVREAYIRCLRSASSSWTRANVKAQDVQTVFQTLRADSNSLQGSVEIKPRHVLLKEPVRRDPKYLLAALDLFQYICADMDLLALSKLTSIICRLAIDSKLTSDGRISSKIDEILERLLSLPDAETSSHIAERMLDDVGKYLKDATLQAQLLSHILPSSPTALRIRILLAQTFLVGIDNLKVNTINTLQISLHMLAEHVSKSPSFDTRRRKGTSTMDYTALRARTHILDIAISDGGRPTAFSSRADEQSFNKSVDHLADAIQATFVAIVDTGASHMARTECKDVLHALYWRLLYSVRTELRPKRHIFDGKTGRMRDAEEVRVEERSKEFMNGFLENSKRNVREREKGAKQKAEGSSGGEVQKQQDGEVPPAPVTKPAPPTPLLSEPSATEPSIRRQLSLDD</sequence>
<evidence type="ECO:0000313" key="3">
    <source>
        <dbReference type="Proteomes" id="UP000053789"/>
    </source>
</evidence>
<reference evidence="2" key="1">
    <citation type="submission" date="2015-01" db="EMBL/GenBank/DDBJ databases">
        <title>The Genome Sequence of Cladophialophora bantiana CBS 173.52.</title>
        <authorList>
            <consortium name="The Broad Institute Genomics Platform"/>
            <person name="Cuomo C."/>
            <person name="de Hoog S."/>
            <person name="Gorbushina A."/>
            <person name="Stielow B."/>
            <person name="Teixiera M."/>
            <person name="Abouelleil A."/>
            <person name="Chapman S.B."/>
            <person name="Priest M."/>
            <person name="Young S.K."/>
            <person name="Wortman J."/>
            <person name="Nusbaum C."/>
            <person name="Birren B."/>
        </authorList>
    </citation>
    <scope>NUCLEOTIDE SEQUENCE [LARGE SCALE GENOMIC DNA]</scope>
    <source>
        <strain evidence="2">CBS 173.52</strain>
    </source>
</reference>
<accession>A0A0D2GFL0</accession>
<dbReference type="Proteomes" id="UP000053789">
    <property type="component" value="Unassembled WGS sequence"/>
</dbReference>
<feature type="compositionally biased region" description="Low complexity" evidence="1">
    <location>
        <begin position="69"/>
        <end position="95"/>
    </location>
</feature>
<dbReference type="AlphaFoldDB" id="A0A0D2GFL0"/>
<feature type="region of interest" description="Disordered" evidence="1">
    <location>
        <begin position="1"/>
        <end position="103"/>
    </location>
</feature>
<evidence type="ECO:0000256" key="1">
    <source>
        <dbReference type="SAM" id="MobiDB-lite"/>
    </source>
</evidence>
<organism evidence="2 3">
    <name type="scientific">Cladophialophora bantiana (strain ATCC 10958 / CBS 173.52 / CDC B-1940 / NIH 8579)</name>
    <name type="common">Xylohypha bantiana</name>
    <dbReference type="NCBI Taxonomy" id="1442370"/>
    <lineage>
        <taxon>Eukaryota</taxon>
        <taxon>Fungi</taxon>
        <taxon>Dikarya</taxon>
        <taxon>Ascomycota</taxon>
        <taxon>Pezizomycotina</taxon>
        <taxon>Eurotiomycetes</taxon>
        <taxon>Chaetothyriomycetidae</taxon>
        <taxon>Chaetothyriales</taxon>
        <taxon>Herpotrichiellaceae</taxon>
        <taxon>Cladophialophora</taxon>
    </lineage>
</organism>
<feature type="compositionally biased region" description="Pro residues" evidence="1">
    <location>
        <begin position="1"/>
        <end position="11"/>
    </location>
</feature>
<dbReference type="HOGENOM" id="CLU_351610_0_0_1"/>
<feature type="compositionally biased region" description="Basic and acidic residues" evidence="1">
    <location>
        <begin position="709"/>
        <end position="725"/>
    </location>
</feature>
<dbReference type="OrthoDB" id="5350396at2759"/>
<name>A0A0D2GFL0_CLAB1</name>
<dbReference type="GeneID" id="27695482"/>
<gene>
    <name evidence="2" type="ORF">Z519_02554</name>
</gene>
<keyword evidence="3" id="KW-1185">Reference proteome</keyword>
<dbReference type="RefSeq" id="XP_016623831.1">
    <property type="nucleotide sequence ID" value="XM_016760310.1"/>
</dbReference>
<evidence type="ECO:0000313" key="2">
    <source>
        <dbReference type="EMBL" id="KIW97162.1"/>
    </source>
</evidence>
<feature type="compositionally biased region" description="Pro residues" evidence="1">
    <location>
        <begin position="742"/>
        <end position="754"/>
    </location>
</feature>